<dbReference type="Gene3D" id="2.30.110.20">
    <property type="entry name" value="Hcp1-like"/>
    <property type="match status" value="1"/>
</dbReference>
<evidence type="ECO:0000313" key="1">
    <source>
        <dbReference type="EMBL" id="MDV7042675.1"/>
    </source>
</evidence>
<dbReference type="InterPro" id="IPR036624">
    <property type="entry name" value="Hcp1-lik_sf"/>
</dbReference>
<dbReference type="Pfam" id="PF05638">
    <property type="entry name" value="T6SS_HCP"/>
    <property type="match status" value="1"/>
</dbReference>
<organism evidence="2 4">
    <name type="scientific">Dickeya solani</name>
    <dbReference type="NCBI Taxonomy" id="1089444"/>
    <lineage>
        <taxon>Bacteria</taxon>
        <taxon>Pseudomonadati</taxon>
        <taxon>Pseudomonadota</taxon>
        <taxon>Gammaproteobacteria</taxon>
        <taxon>Enterobacterales</taxon>
        <taxon>Pectobacteriaceae</taxon>
        <taxon>Dickeya</taxon>
    </lineage>
</organism>
<evidence type="ECO:0000313" key="3">
    <source>
        <dbReference type="Proteomes" id="UP001187868"/>
    </source>
</evidence>
<dbReference type="NCBIfam" id="TIGR03344">
    <property type="entry name" value="VI_effect_Hcp1"/>
    <property type="match status" value="1"/>
</dbReference>
<proteinExistence type="predicted"/>
<name>A0AAX4F3U5_9GAMM</name>
<dbReference type="SUPFAM" id="SSF141452">
    <property type="entry name" value="Hcp1-like"/>
    <property type="match status" value="1"/>
</dbReference>
<dbReference type="Proteomes" id="UP001187868">
    <property type="component" value="Unassembled WGS sequence"/>
</dbReference>
<dbReference type="Proteomes" id="UP001304423">
    <property type="component" value="Chromosome"/>
</dbReference>
<dbReference type="EMBL" id="CP136339">
    <property type="protein sequence ID" value="WOA54230.1"/>
    <property type="molecule type" value="Genomic_DNA"/>
</dbReference>
<evidence type="ECO:0000313" key="4">
    <source>
        <dbReference type="Proteomes" id="UP001304423"/>
    </source>
</evidence>
<reference evidence="1 3" key="1">
    <citation type="submission" date="2023-10" db="EMBL/GenBank/DDBJ databases">
        <title>Clonality and diversity in the soft rot Dickeya solani phytopathogen.</title>
        <authorList>
            <person name="Pedron J."/>
            <person name="Van Gijisegem F."/>
            <person name="Portier P."/>
            <person name="Taghouti G."/>
        </authorList>
    </citation>
    <scope>NUCLEOTIDE SEQUENCE [LARGE SCALE GENOMIC DNA]</scope>
    <source>
        <strain evidence="1 3">FVG2-MFV017-A9</strain>
    </source>
</reference>
<dbReference type="PANTHER" id="PTHR34319:SF7">
    <property type="entry name" value="HNH ENDONUCLEASE DOMAIN-CONTAINING PROTEIN"/>
    <property type="match status" value="1"/>
</dbReference>
<dbReference type="EMBL" id="JAWLLM010000011">
    <property type="protein sequence ID" value="MDV7042675.1"/>
    <property type="molecule type" value="Genomic_DNA"/>
</dbReference>
<protein>
    <submittedName>
        <fullName evidence="2">Hcp family type VI secretion system effector</fullName>
    </submittedName>
</protein>
<dbReference type="AlphaFoldDB" id="A0AAX4F3U5"/>
<dbReference type="PANTHER" id="PTHR34319">
    <property type="entry name" value="MAJOR EXPORTED PROTEIN"/>
    <property type="match status" value="1"/>
</dbReference>
<dbReference type="InterPro" id="IPR052947">
    <property type="entry name" value="T6SS_Hcp1_domain"/>
</dbReference>
<dbReference type="InterPro" id="IPR008514">
    <property type="entry name" value="T6SS_Hcp"/>
</dbReference>
<dbReference type="RefSeq" id="WP_057084283.1">
    <property type="nucleotide sequence ID" value="NZ_CP104920.1"/>
</dbReference>
<gene>
    <name evidence="1" type="ORF">RUJ08_11095</name>
    <name evidence="2" type="ORF">RXA29_08425</name>
</gene>
<reference evidence="2" key="2">
    <citation type="submission" date="2023-10" db="EMBL/GenBank/DDBJ databases">
        <title>Clonality and diversity in the soft rot Dickeya solani phytopathogen.</title>
        <authorList>
            <person name="Pedron J."/>
            <person name="Van Gijsegem F."/>
            <person name="Portier P."/>
            <person name="Taghouti G."/>
        </authorList>
    </citation>
    <scope>NUCLEOTIDE SEQUENCE</scope>
    <source>
        <strain evidence="2">CFBP5647</strain>
    </source>
</reference>
<sequence length="159" mass="17939">MANIIYLTLNGEKQGLISGGCSTFSSIGNKYQSGHEDEIFIYEFFGHLSRADNVSFLPIQIKKPIDKSTPLIAQALNDNETLTCEFSFYRTGTTGGNELYFKIKLLGAIITDISYVYPNSLTHNGEQPHESVHFKFNTIEWEHVVARTNSYLFWKDAAS</sequence>
<evidence type="ECO:0000313" key="2">
    <source>
        <dbReference type="EMBL" id="WOA54230.1"/>
    </source>
</evidence>
<keyword evidence="3" id="KW-1185">Reference proteome</keyword>
<accession>A0AAX4F3U5</accession>